<feature type="domain" description="HTH tetR-type" evidence="5">
    <location>
        <begin position="9"/>
        <end position="69"/>
    </location>
</feature>
<dbReference type="InterPro" id="IPR050109">
    <property type="entry name" value="HTH-type_TetR-like_transc_reg"/>
</dbReference>
<dbReference type="SUPFAM" id="SSF46689">
    <property type="entry name" value="Homeodomain-like"/>
    <property type="match status" value="1"/>
</dbReference>
<evidence type="ECO:0000313" key="6">
    <source>
        <dbReference type="EMBL" id="MFD1945323.1"/>
    </source>
</evidence>
<evidence type="ECO:0000256" key="4">
    <source>
        <dbReference type="PROSITE-ProRule" id="PRU00335"/>
    </source>
</evidence>
<dbReference type="PRINTS" id="PR00455">
    <property type="entry name" value="HTHTETR"/>
</dbReference>
<evidence type="ECO:0000256" key="2">
    <source>
        <dbReference type="ARBA" id="ARBA00023125"/>
    </source>
</evidence>
<evidence type="ECO:0000259" key="5">
    <source>
        <dbReference type="PROSITE" id="PS50977"/>
    </source>
</evidence>
<keyword evidence="3" id="KW-0804">Transcription</keyword>
<accession>A0ABW4TIY3</accession>
<gene>
    <name evidence="6" type="ORF">ACFSDE_00845</name>
</gene>
<comment type="caution">
    <text evidence="6">The sequence shown here is derived from an EMBL/GenBank/DDBJ whole genome shotgun (WGS) entry which is preliminary data.</text>
</comment>
<dbReference type="PANTHER" id="PTHR30055:SF234">
    <property type="entry name" value="HTH-TYPE TRANSCRIPTIONAL REGULATOR BETI"/>
    <property type="match status" value="1"/>
</dbReference>
<dbReference type="InterPro" id="IPR001647">
    <property type="entry name" value="HTH_TetR"/>
</dbReference>
<evidence type="ECO:0000256" key="1">
    <source>
        <dbReference type="ARBA" id="ARBA00023015"/>
    </source>
</evidence>
<reference evidence="7" key="1">
    <citation type="journal article" date="2019" name="Int. J. Syst. Evol. Microbiol.">
        <title>The Global Catalogue of Microorganisms (GCM) 10K type strain sequencing project: providing services to taxonomists for standard genome sequencing and annotation.</title>
        <authorList>
            <consortium name="The Broad Institute Genomics Platform"/>
            <consortium name="The Broad Institute Genome Sequencing Center for Infectious Disease"/>
            <person name="Wu L."/>
            <person name="Ma J."/>
        </authorList>
    </citation>
    <scope>NUCLEOTIDE SEQUENCE [LARGE SCALE GENOMIC DNA]</scope>
    <source>
        <strain evidence="7">CGMCC 1.12477</strain>
    </source>
</reference>
<keyword evidence="1" id="KW-0805">Transcription regulation</keyword>
<feature type="DNA-binding region" description="H-T-H motif" evidence="4">
    <location>
        <begin position="32"/>
        <end position="51"/>
    </location>
</feature>
<keyword evidence="2 4" id="KW-0238">DNA-binding</keyword>
<evidence type="ECO:0000256" key="3">
    <source>
        <dbReference type="ARBA" id="ARBA00023163"/>
    </source>
</evidence>
<dbReference type="EMBL" id="JBHUGD010000001">
    <property type="protein sequence ID" value="MFD1945323.1"/>
    <property type="molecule type" value="Genomic_DNA"/>
</dbReference>
<evidence type="ECO:0000313" key="7">
    <source>
        <dbReference type="Proteomes" id="UP001597351"/>
    </source>
</evidence>
<dbReference type="Pfam" id="PF00440">
    <property type="entry name" value="TetR_N"/>
    <property type="match status" value="1"/>
</dbReference>
<dbReference type="RefSeq" id="WP_343915786.1">
    <property type="nucleotide sequence ID" value="NZ_BAAAJT010000002.1"/>
</dbReference>
<dbReference type="Proteomes" id="UP001597351">
    <property type="component" value="Unassembled WGS sequence"/>
</dbReference>
<keyword evidence="7" id="KW-1185">Reference proteome</keyword>
<dbReference type="PROSITE" id="PS50977">
    <property type="entry name" value="HTH_TETR_2"/>
    <property type="match status" value="1"/>
</dbReference>
<proteinExistence type="predicted"/>
<organism evidence="6 7">
    <name type="scientific">Nocardioides aestuarii</name>
    <dbReference type="NCBI Taxonomy" id="252231"/>
    <lineage>
        <taxon>Bacteria</taxon>
        <taxon>Bacillati</taxon>
        <taxon>Actinomycetota</taxon>
        <taxon>Actinomycetes</taxon>
        <taxon>Propionibacteriales</taxon>
        <taxon>Nocardioidaceae</taxon>
        <taxon>Nocardioides</taxon>
    </lineage>
</organism>
<dbReference type="Gene3D" id="1.10.357.10">
    <property type="entry name" value="Tetracycline Repressor, domain 2"/>
    <property type="match status" value="1"/>
</dbReference>
<name>A0ABW4TIY3_9ACTN</name>
<protein>
    <submittedName>
        <fullName evidence="6">TetR/AcrR family transcriptional regulator</fullName>
    </submittedName>
</protein>
<sequence>MARPSTPRGQGRTRVTVAALELFARRGVSGTSLQDIADHLGVTKAAVYYQFRSKEEIVLAVVEDAFADLRGFVEEAEAEPTGRAATERALVGLVDLMIAHRQAIAALILDPEVGRILESHPDLMALTDRLHALLVGPRSGLSRRVAASVVGSGLAHAGMDPDLADVSDADLRRELLAVGRAVLLGQG</sequence>
<dbReference type="InterPro" id="IPR009057">
    <property type="entry name" value="Homeodomain-like_sf"/>
</dbReference>
<dbReference type="PANTHER" id="PTHR30055">
    <property type="entry name" value="HTH-TYPE TRANSCRIPTIONAL REGULATOR RUTR"/>
    <property type="match status" value="1"/>
</dbReference>